<feature type="region of interest" description="Disordered" evidence="4">
    <location>
        <begin position="520"/>
        <end position="543"/>
    </location>
</feature>
<dbReference type="OrthoDB" id="10264376at2759"/>
<dbReference type="AlphaFoldDB" id="A0A316ZGR8"/>
<dbReference type="PANTHER" id="PTHR16017:SF0">
    <property type="entry name" value="WD REPEAT-CONTAINING PROTEIN 70"/>
    <property type="match status" value="1"/>
</dbReference>
<gene>
    <name evidence="5" type="ORF">FA09DRAFT_109554</name>
</gene>
<feature type="repeat" description="WD" evidence="3">
    <location>
        <begin position="249"/>
        <end position="284"/>
    </location>
</feature>
<dbReference type="EMBL" id="KZ819284">
    <property type="protein sequence ID" value="PWO00670.1"/>
    <property type="molecule type" value="Genomic_DNA"/>
</dbReference>
<dbReference type="GeneID" id="37266533"/>
<sequence>MAMSISSRRRARSTRCLAAHAAHLSQPRSAVPVLIRSFPSPLCTVADSLWLTCLRQPVSALAVDASGARVATGSLDYDVKLWDFGGMTASLRPFKSFEPAGTYWVHDVAWSASGEQLLVASGTAQAKLFDRDGAELATFRKGDPYIRDMNNTNGHVAELTACAWHPTQPDTFLTASADSSVRFWHAEEKQKQARVIVVRSKERGTRTKVTAMGVSHDGRTLGAACLDGALHLWSTSSSLARPSSSIEGAHERNTETSAIAFSRDGRTIATRGGDDSVKLWDARSFKKPLAVRTGLRNEYAQTSLIFSLDERTLLTGTSAERSTERAAVEAAAERGEAPPLLSSGAIEVLSRDDLAPLRRIPIGGGEATSVVRLVYAPKINQLFASTSLGSVCVFFDAHKSSRGALLAVAKRAKVRPTFEGFGEMPVITPGAENAADRGMGMSQAAKKRRMEKMRADPHASRMPERPMSGPGKGGRIGAAATQHVVQNIYRGNTRDEDPREALLKYADKATSDPKWTTAWAKNQPKPVFAAHADEGEAEGEGDK</sequence>
<feature type="repeat" description="WD" evidence="3">
    <location>
        <begin position="51"/>
        <end position="83"/>
    </location>
</feature>
<feature type="compositionally biased region" description="Basic and acidic residues" evidence="4">
    <location>
        <begin position="454"/>
        <end position="464"/>
    </location>
</feature>
<dbReference type="InterPro" id="IPR015943">
    <property type="entry name" value="WD40/YVTN_repeat-like_dom_sf"/>
</dbReference>
<dbReference type="Gene3D" id="2.130.10.10">
    <property type="entry name" value="YVTN repeat-like/Quinoprotein amine dehydrogenase"/>
    <property type="match status" value="2"/>
</dbReference>
<organism evidence="5 6">
    <name type="scientific">Tilletiopsis washingtonensis</name>
    <dbReference type="NCBI Taxonomy" id="58919"/>
    <lineage>
        <taxon>Eukaryota</taxon>
        <taxon>Fungi</taxon>
        <taxon>Dikarya</taxon>
        <taxon>Basidiomycota</taxon>
        <taxon>Ustilaginomycotina</taxon>
        <taxon>Exobasidiomycetes</taxon>
        <taxon>Entylomatales</taxon>
        <taxon>Entylomatales incertae sedis</taxon>
        <taxon>Tilletiopsis</taxon>
    </lineage>
</organism>
<evidence type="ECO:0000256" key="4">
    <source>
        <dbReference type="SAM" id="MobiDB-lite"/>
    </source>
</evidence>
<dbReference type="GO" id="GO:0035861">
    <property type="term" value="C:site of double-strand break"/>
    <property type="evidence" value="ECO:0007669"/>
    <property type="project" value="TreeGrafter"/>
</dbReference>
<dbReference type="RefSeq" id="XP_025600948.1">
    <property type="nucleotide sequence ID" value="XM_025738987.1"/>
</dbReference>
<evidence type="ECO:0000256" key="3">
    <source>
        <dbReference type="PROSITE-ProRule" id="PRU00221"/>
    </source>
</evidence>
<proteinExistence type="predicted"/>
<feature type="region of interest" description="Disordered" evidence="4">
    <location>
        <begin position="454"/>
        <end position="475"/>
    </location>
</feature>
<protein>
    <submittedName>
        <fullName evidence="5">WD40 repeat-like protein</fullName>
    </submittedName>
</protein>
<evidence type="ECO:0000313" key="5">
    <source>
        <dbReference type="EMBL" id="PWO00670.1"/>
    </source>
</evidence>
<keyword evidence="2" id="KW-0677">Repeat</keyword>
<dbReference type="PROSITE" id="PS50294">
    <property type="entry name" value="WD_REPEATS_REGION"/>
    <property type="match status" value="2"/>
</dbReference>
<dbReference type="GO" id="GO:0005634">
    <property type="term" value="C:nucleus"/>
    <property type="evidence" value="ECO:0007669"/>
    <property type="project" value="TreeGrafter"/>
</dbReference>
<keyword evidence="6" id="KW-1185">Reference proteome</keyword>
<evidence type="ECO:0000313" key="6">
    <source>
        <dbReference type="Proteomes" id="UP000245946"/>
    </source>
</evidence>
<keyword evidence="1 3" id="KW-0853">WD repeat</keyword>
<feature type="repeat" description="WD" evidence="3">
    <location>
        <begin position="152"/>
        <end position="194"/>
    </location>
</feature>
<accession>A0A316ZGR8</accession>
<dbReference type="InterPro" id="IPR036322">
    <property type="entry name" value="WD40_repeat_dom_sf"/>
</dbReference>
<dbReference type="InterPro" id="IPR001680">
    <property type="entry name" value="WD40_rpt"/>
</dbReference>
<reference evidence="5 6" key="1">
    <citation type="journal article" date="2018" name="Mol. Biol. Evol.">
        <title>Broad Genomic Sampling Reveals a Smut Pathogenic Ancestry of the Fungal Clade Ustilaginomycotina.</title>
        <authorList>
            <person name="Kijpornyongpan T."/>
            <person name="Mondo S.J."/>
            <person name="Barry K."/>
            <person name="Sandor L."/>
            <person name="Lee J."/>
            <person name="Lipzen A."/>
            <person name="Pangilinan J."/>
            <person name="LaButti K."/>
            <person name="Hainaut M."/>
            <person name="Henrissat B."/>
            <person name="Grigoriev I.V."/>
            <person name="Spatafora J.W."/>
            <person name="Aime M.C."/>
        </authorList>
    </citation>
    <scope>NUCLEOTIDE SEQUENCE [LARGE SCALE GENOMIC DNA]</scope>
    <source>
        <strain evidence="5 6">MCA 4186</strain>
    </source>
</reference>
<name>A0A316ZGR8_9BASI</name>
<dbReference type="InterPro" id="IPR051858">
    <property type="entry name" value="WD_repeat_GAD-1"/>
</dbReference>
<dbReference type="PANTHER" id="PTHR16017">
    <property type="entry name" value="GASTRULATION DEFECTIVE PROTEIN 1-RELATED"/>
    <property type="match status" value="1"/>
</dbReference>
<dbReference type="SUPFAM" id="SSF50978">
    <property type="entry name" value="WD40 repeat-like"/>
    <property type="match status" value="1"/>
</dbReference>
<dbReference type="Proteomes" id="UP000245946">
    <property type="component" value="Unassembled WGS sequence"/>
</dbReference>
<dbReference type="SMART" id="SM00320">
    <property type="entry name" value="WD40"/>
    <property type="match status" value="5"/>
</dbReference>
<evidence type="ECO:0000256" key="2">
    <source>
        <dbReference type="ARBA" id="ARBA00022737"/>
    </source>
</evidence>
<dbReference type="PROSITE" id="PS50082">
    <property type="entry name" value="WD_REPEATS_2"/>
    <property type="match status" value="3"/>
</dbReference>
<dbReference type="STRING" id="58919.A0A316ZGR8"/>
<dbReference type="Pfam" id="PF00400">
    <property type="entry name" value="WD40"/>
    <property type="match status" value="3"/>
</dbReference>
<evidence type="ECO:0000256" key="1">
    <source>
        <dbReference type="ARBA" id="ARBA00022574"/>
    </source>
</evidence>